<evidence type="ECO:0000259" key="1">
    <source>
        <dbReference type="Pfam" id="PF13392"/>
    </source>
</evidence>
<proteinExistence type="predicted"/>
<protein>
    <recommendedName>
        <fullName evidence="1">HNH nuclease domain-containing protein</fullName>
    </recommendedName>
</protein>
<reference evidence="2 3" key="1">
    <citation type="journal article" date="2019" name="Int. J. Syst. Evol. Microbiol.">
        <title>The Global Catalogue of Microorganisms (GCM) 10K type strain sequencing project: providing services to taxonomists for standard genome sequencing and annotation.</title>
        <authorList>
            <consortium name="The Broad Institute Genomics Platform"/>
            <consortium name="The Broad Institute Genome Sequencing Center for Infectious Disease"/>
            <person name="Wu L."/>
            <person name="Ma J."/>
        </authorList>
    </citation>
    <scope>NUCLEOTIDE SEQUENCE [LARGE SCALE GENOMIC DNA]</scope>
    <source>
        <strain evidence="2 3">JCM 16227</strain>
    </source>
</reference>
<dbReference type="InterPro" id="IPR003615">
    <property type="entry name" value="HNH_nuc"/>
</dbReference>
<dbReference type="InterPro" id="IPR044930">
    <property type="entry name" value="Homing_endonuclease_His-Me"/>
</dbReference>
<keyword evidence="3" id="KW-1185">Reference proteome</keyword>
<dbReference type="Gene3D" id="3.90.75.10">
    <property type="entry name" value="Homing Intron 3 (I-ppo) Encoded Endonuclease, Chain A"/>
    <property type="match status" value="1"/>
</dbReference>
<gene>
    <name evidence="2" type="ORF">GCM10009855_37060</name>
</gene>
<evidence type="ECO:0000313" key="3">
    <source>
        <dbReference type="Proteomes" id="UP001501170"/>
    </source>
</evidence>
<sequence>MRGRGPYCDLHRGQVAKGKQPTPKMVPRTGCDAEGCDRPHHAHGLCDRHSAMMRTHGRTEYLPVKSDLERFWEKVNKTEFGCWEWAARLFSNGYGQFQAECSYGYRPYPAHRWIFSKLNGEIPEGLVVRHRCDNRKCVNPDHLELGTVQDNANDAVTRKRTTQGSRSAQAKLTEGQVIEIRRLLATGINQTAVAKSFGVTSRCVSNIARRQTWRHV</sequence>
<dbReference type="InterPro" id="IPR044925">
    <property type="entry name" value="His-Me_finger_sf"/>
</dbReference>
<name>A0ABN3I5Q4_9ACTN</name>
<accession>A0ABN3I5Q4</accession>
<dbReference type="EMBL" id="BAAARB010000039">
    <property type="protein sequence ID" value="GAA2394233.1"/>
    <property type="molecule type" value="Genomic_DNA"/>
</dbReference>
<dbReference type="Proteomes" id="UP001501170">
    <property type="component" value="Unassembled WGS sequence"/>
</dbReference>
<dbReference type="Pfam" id="PF13392">
    <property type="entry name" value="HNH_3"/>
    <property type="match status" value="1"/>
</dbReference>
<feature type="domain" description="HNH nuclease" evidence="1">
    <location>
        <begin position="108"/>
        <end position="152"/>
    </location>
</feature>
<organism evidence="2 3">
    <name type="scientific">Gordonia cholesterolivorans</name>
    <dbReference type="NCBI Taxonomy" id="559625"/>
    <lineage>
        <taxon>Bacteria</taxon>
        <taxon>Bacillati</taxon>
        <taxon>Actinomycetota</taxon>
        <taxon>Actinomycetes</taxon>
        <taxon>Mycobacteriales</taxon>
        <taxon>Gordoniaceae</taxon>
        <taxon>Gordonia</taxon>
    </lineage>
</organism>
<comment type="caution">
    <text evidence="2">The sequence shown here is derived from an EMBL/GenBank/DDBJ whole genome shotgun (WGS) entry which is preliminary data.</text>
</comment>
<dbReference type="SUPFAM" id="SSF54060">
    <property type="entry name" value="His-Me finger endonucleases"/>
    <property type="match status" value="1"/>
</dbReference>
<evidence type="ECO:0000313" key="2">
    <source>
        <dbReference type="EMBL" id="GAA2394233.1"/>
    </source>
</evidence>
<dbReference type="RefSeq" id="WP_428832068.1">
    <property type="nucleotide sequence ID" value="NZ_BAAARB010000039.1"/>
</dbReference>